<keyword evidence="1" id="KW-0479">Metal-binding</keyword>
<accession>A0ABV2RMI3</accession>
<dbReference type="InterPro" id="IPR014710">
    <property type="entry name" value="RmlC-like_jellyroll"/>
</dbReference>
<protein>
    <submittedName>
        <fullName evidence="3">Oxalate decarboxylase</fullName>
        <ecNumber evidence="3">4.1.1.2</ecNumber>
    </submittedName>
</protein>
<feature type="domain" description="Cupin type-1" evidence="2">
    <location>
        <begin position="192"/>
        <end position="334"/>
    </location>
</feature>
<feature type="domain" description="Cupin type-1" evidence="2">
    <location>
        <begin position="12"/>
        <end position="156"/>
    </location>
</feature>
<dbReference type="RefSeq" id="WP_244432938.1">
    <property type="nucleotide sequence ID" value="NZ_CP066351.1"/>
</dbReference>
<evidence type="ECO:0000313" key="4">
    <source>
        <dbReference type="Proteomes" id="UP001549291"/>
    </source>
</evidence>
<dbReference type="NCBIfam" id="TIGR03404">
    <property type="entry name" value="bicupin_oxalic"/>
    <property type="match status" value="1"/>
</dbReference>
<comment type="caution">
    <text evidence="3">The sequence shown here is derived from an EMBL/GenBank/DDBJ whole genome shotgun (WGS) entry which is preliminary data.</text>
</comment>
<dbReference type="InterPro" id="IPR051610">
    <property type="entry name" value="GPI/OXD"/>
</dbReference>
<evidence type="ECO:0000259" key="2">
    <source>
        <dbReference type="SMART" id="SM00835"/>
    </source>
</evidence>
<evidence type="ECO:0000313" key="3">
    <source>
        <dbReference type="EMBL" id="MET4717780.1"/>
    </source>
</evidence>
<organism evidence="3 4">
    <name type="scientific">Bradyrhizobium japonicum</name>
    <dbReference type="NCBI Taxonomy" id="375"/>
    <lineage>
        <taxon>Bacteria</taxon>
        <taxon>Pseudomonadati</taxon>
        <taxon>Pseudomonadota</taxon>
        <taxon>Alphaproteobacteria</taxon>
        <taxon>Hyphomicrobiales</taxon>
        <taxon>Nitrobacteraceae</taxon>
        <taxon>Bradyrhizobium</taxon>
    </lineage>
</organism>
<dbReference type="PANTHER" id="PTHR35848">
    <property type="entry name" value="OXALATE-BINDING PROTEIN"/>
    <property type="match status" value="1"/>
</dbReference>
<name>A0ABV2RMI3_BRAJP</name>
<sequence length="350" mass="38247">MMKQTTGLSFRYELEKQKPRLGDGGTTRGASVHEFPASVGIAGVSMRLDSGSMRELHWHANAAEWGYVVSGRCRTTLLNPDGATETDSFGPGDIWYFPRGWGHSIQGLGPGECHFILIFDNGDFSEDHTFSITDWLSHTPAAVVEQNLGIDAQTLAKLPKGEAYFAKGPVPNDRSPDAGSRNYPELVSTHRYPLLAQQPRRVANGGIQFIASVKEFPISKTMAGSVLEIEPGAMRELHWHPNADEWQYYIEGQAEMAVFLAEGQVVTDQFSAGDVGYAPMGAGHYIRNTGNGVLRVLIGFNNGHYQSNDISAWLASNPGDVLASNLGVPRETADKLRHLTSFMVPGRSEI</sequence>
<dbReference type="SUPFAM" id="SSF51182">
    <property type="entry name" value="RmlC-like cupins"/>
    <property type="match status" value="1"/>
</dbReference>
<dbReference type="GO" id="GO:0046564">
    <property type="term" value="F:oxalate decarboxylase activity"/>
    <property type="evidence" value="ECO:0007669"/>
    <property type="project" value="UniProtKB-EC"/>
</dbReference>
<dbReference type="EMBL" id="JBEPTQ010000002">
    <property type="protein sequence ID" value="MET4717780.1"/>
    <property type="molecule type" value="Genomic_DNA"/>
</dbReference>
<dbReference type="PANTHER" id="PTHR35848:SF9">
    <property type="entry name" value="SLL1358 PROTEIN"/>
    <property type="match status" value="1"/>
</dbReference>
<dbReference type="Proteomes" id="UP001549291">
    <property type="component" value="Unassembled WGS sequence"/>
</dbReference>
<dbReference type="InterPro" id="IPR017774">
    <property type="entry name" value="Bicupin_oxalate_deCO2ase/Oxase"/>
</dbReference>
<reference evidence="3 4" key="1">
    <citation type="submission" date="2024-06" db="EMBL/GenBank/DDBJ databases">
        <title>Genomic Encyclopedia of Type Strains, Phase V (KMG-V): Genome sequencing to study the core and pangenomes of soil and plant-associated prokaryotes.</title>
        <authorList>
            <person name="Whitman W."/>
        </authorList>
    </citation>
    <scope>NUCLEOTIDE SEQUENCE [LARGE SCALE GENOMIC DNA]</scope>
    <source>
        <strain evidence="3 4">USDA 160</strain>
    </source>
</reference>
<gene>
    <name evidence="3" type="ORF">ABIF63_001886</name>
</gene>
<keyword evidence="4" id="KW-1185">Reference proteome</keyword>
<proteinExistence type="predicted"/>
<dbReference type="InterPro" id="IPR006045">
    <property type="entry name" value="Cupin_1"/>
</dbReference>
<dbReference type="CDD" id="cd20305">
    <property type="entry name" value="cupin_OxDC_C"/>
    <property type="match status" value="1"/>
</dbReference>
<dbReference type="InterPro" id="IPR011051">
    <property type="entry name" value="RmlC_Cupin_sf"/>
</dbReference>
<evidence type="ECO:0000256" key="1">
    <source>
        <dbReference type="ARBA" id="ARBA00022723"/>
    </source>
</evidence>
<dbReference type="EC" id="4.1.1.2" evidence="3"/>
<keyword evidence="3" id="KW-0456">Lyase</keyword>
<dbReference type="Pfam" id="PF00190">
    <property type="entry name" value="Cupin_1"/>
    <property type="match status" value="2"/>
</dbReference>
<dbReference type="SMART" id="SM00835">
    <property type="entry name" value="Cupin_1"/>
    <property type="match status" value="2"/>
</dbReference>
<dbReference type="CDD" id="cd20304">
    <property type="entry name" value="cupin_OxDC_N"/>
    <property type="match status" value="1"/>
</dbReference>
<dbReference type="Gene3D" id="2.60.120.10">
    <property type="entry name" value="Jelly Rolls"/>
    <property type="match status" value="2"/>
</dbReference>